<dbReference type="InterPro" id="IPR046357">
    <property type="entry name" value="PPIase_dom_sf"/>
</dbReference>
<dbReference type="OrthoDB" id="9807797at2"/>
<keyword evidence="11" id="KW-1185">Reference proteome</keyword>
<dbReference type="InterPro" id="IPR002130">
    <property type="entry name" value="Cyclophilin-type_PPIase_dom"/>
</dbReference>
<dbReference type="InterPro" id="IPR001179">
    <property type="entry name" value="PPIase_FKBP_dom"/>
</dbReference>
<protein>
    <recommendedName>
        <fullName evidence="3 6">peptidylprolyl isomerase</fullName>
        <ecNumber evidence="3 6">5.2.1.8</ecNumber>
    </recommendedName>
</protein>
<dbReference type="GO" id="GO:0003755">
    <property type="term" value="F:peptidyl-prolyl cis-trans isomerase activity"/>
    <property type="evidence" value="ECO:0007669"/>
    <property type="project" value="UniProtKB-KW"/>
</dbReference>
<organism evidence="10 11">
    <name type="scientific">Flavobacterium cheniae</name>
    <dbReference type="NCBI Taxonomy" id="295428"/>
    <lineage>
        <taxon>Bacteria</taxon>
        <taxon>Pseudomonadati</taxon>
        <taxon>Bacteroidota</taxon>
        <taxon>Flavobacteriia</taxon>
        <taxon>Flavobacteriales</taxon>
        <taxon>Flavobacteriaceae</taxon>
        <taxon>Flavobacterium</taxon>
    </lineage>
</organism>
<feature type="signal peptide" evidence="7">
    <location>
        <begin position="1"/>
        <end position="20"/>
    </location>
</feature>
<feature type="chain" id="PRO_5023109645" description="peptidylprolyl isomerase" evidence="7">
    <location>
        <begin position="21"/>
        <end position="336"/>
    </location>
</feature>
<dbReference type="InterPro" id="IPR020892">
    <property type="entry name" value="Cyclophilin-type_PPIase_CS"/>
</dbReference>
<dbReference type="InterPro" id="IPR029000">
    <property type="entry name" value="Cyclophilin-like_dom_sf"/>
</dbReference>
<sequence>MKNILKIAVLALSCITFAVAQNKKQDGIFAEFNTSKGKIVVELEYKKTPITVANFISLAEGKNPKANAKFKGKPFYDGLKFHRVIADFMIQGGCPDGTGASGPGYKFDDEIVADLKHSGKGILSMANAGPATNGSQFFITHKATPHLDGKHTVFGHVVSGQEVVDKIVKDDVITSVKIIRSGKEAKKFNAEKVFANYFINKEAADKLAAEKQKEAKEKALKEFATAASTPSGLKYIVLQEGTGNKPVATSNVKVHYTGMFLDGKVFDSSVQRGETIDFGLNQVIKGWTEGLQLMNEGSKYKFYIPSNLAYGERGAGGVIPPNADLIFEVELIKINQ</sequence>
<keyword evidence="7" id="KW-0732">Signal</keyword>
<dbReference type="PROSITE" id="PS50059">
    <property type="entry name" value="FKBP_PPIASE"/>
    <property type="match status" value="1"/>
</dbReference>
<dbReference type="PROSITE" id="PS00170">
    <property type="entry name" value="CSA_PPIASE_1"/>
    <property type="match status" value="1"/>
</dbReference>
<dbReference type="InterPro" id="IPR044666">
    <property type="entry name" value="Cyclophilin_A-like"/>
</dbReference>
<gene>
    <name evidence="10" type="ORF">IP97_00510</name>
</gene>
<dbReference type="Proteomes" id="UP000315312">
    <property type="component" value="Unassembled WGS sequence"/>
</dbReference>
<comment type="caution">
    <text evidence="10">The sequence shown here is derived from an EMBL/GenBank/DDBJ whole genome shotgun (WGS) entry which is preliminary data.</text>
</comment>
<dbReference type="PROSITE" id="PS50072">
    <property type="entry name" value="CSA_PPIASE_2"/>
    <property type="match status" value="1"/>
</dbReference>
<dbReference type="RefSeq" id="WP_133609901.1">
    <property type="nucleotide sequence ID" value="NZ_SNZC01000003.1"/>
</dbReference>
<keyword evidence="5 6" id="KW-0413">Isomerase</keyword>
<dbReference type="PANTHER" id="PTHR45625">
    <property type="entry name" value="PEPTIDYL-PROLYL CIS-TRANS ISOMERASE-RELATED"/>
    <property type="match status" value="1"/>
</dbReference>
<dbReference type="PANTHER" id="PTHR45625:SF4">
    <property type="entry name" value="PEPTIDYLPROLYL ISOMERASE DOMAIN AND WD REPEAT-CONTAINING PROTEIN 1"/>
    <property type="match status" value="1"/>
</dbReference>
<evidence type="ECO:0000256" key="5">
    <source>
        <dbReference type="ARBA" id="ARBA00023235"/>
    </source>
</evidence>
<dbReference type="CDD" id="cd00317">
    <property type="entry name" value="cyclophilin"/>
    <property type="match status" value="1"/>
</dbReference>
<evidence type="ECO:0000313" key="11">
    <source>
        <dbReference type="Proteomes" id="UP000315312"/>
    </source>
</evidence>
<dbReference type="PRINTS" id="PR00153">
    <property type="entry name" value="CSAPPISMRASE"/>
</dbReference>
<feature type="domain" description="PPIase cyclophilin-type" evidence="9">
    <location>
        <begin position="37"/>
        <end position="167"/>
    </location>
</feature>
<evidence type="ECO:0000259" key="9">
    <source>
        <dbReference type="PROSITE" id="PS50072"/>
    </source>
</evidence>
<dbReference type="Pfam" id="PF00254">
    <property type="entry name" value="FKBP_C"/>
    <property type="match status" value="1"/>
</dbReference>
<evidence type="ECO:0000259" key="8">
    <source>
        <dbReference type="PROSITE" id="PS50059"/>
    </source>
</evidence>
<dbReference type="SUPFAM" id="SSF50891">
    <property type="entry name" value="Cyclophilin-like"/>
    <property type="match status" value="1"/>
</dbReference>
<feature type="domain" description="PPIase FKBP-type" evidence="8">
    <location>
        <begin position="249"/>
        <end position="335"/>
    </location>
</feature>
<dbReference type="GO" id="GO:0006457">
    <property type="term" value="P:protein folding"/>
    <property type="evidence" value="ECO:0007669"/>
    <property type="project" value="InterPro"/>
</dbReference>
<dbReference type="EC" id="5.2.1.8" evidence="3 6"/>
<comment type="catalytic activity">
    <reaction evidence="1 6">
        <text>[protein]-peptidylproline (omega=180) = [protein]-peptidylproline (omega=0)</text>
        <dbReference type="Rhea" id="RHEA:16237"/>
        <dbReference type="Rhea" id="RHEA-COMP:10747"/>
        <dbReference type="Rhea" id="RHEA-COMP:10748"/>
        <dbReference type="ChEBI" id="CHEBI:83833"/>
        <dbReference type="ChEBI" id="CHEBI:83834"/>
        <dbReference type="EC" id="5.2.1.8"/>
    </reaction>
</comment>
<comment type="similarity">
    <text evidence="2">Belongs to the cyclophilin-type PPIase family.</text>
</comment>
<evidence type="ECO:0000256" key="7">
    <source>
        <dbReference type="SAM" id="SignalP"/>
    </source>
</evidence>
<dbReference type="AlphaFoldDB" id="A0A562KP81"/>
<evidence type="ECO:0000313" key="10">
    <source>
        <dbReference type="EMBL" id="TWH97085.1"/>
    </source>
</evidence>
<dbReference type="EMBL" id="VLKM01000002">
    <property type="protein sequence ID" value="TWH97085.1"/>
    <property type="molecule type" value="Genomic_DNA"/>
</dbReference>
<evidence type="ECO:0000256" key="3">
    <source>
        <dbReference type="ARBA" id="ARBA00013194"/>
    </source>
</evidence>
<dbReference type="FunFam" id="3.10.50.40:FF:000006">
    <property type="entry name" value="Peptidyl-prolyl cis-trans isomerase"/>
    <property type="match status" value="1"/>
</dbReference>
<dbReference type="SUPFAM" id="SSF54534">
    <property type="entry name" value="FKBP-like"/>
    <property type="match status" value="1"/>
</dbReference>
<reference evidence="10 11" key="1">
    <citation type="journal article" date="2015" name="Stand. Genomic Sci.">
        <title>Genomic Encyclopedia of Bacterial and Archaeal Type Strains, Phase III: the genomes of soil and plant-associated and newly described type strains.</title>
        <authorList>
            <person name="Whitman W.B."/>
            <person name="Woyke T."/>
            <person name="Klenk H.P."/>
            <person name="Zhou Y."/>
            <person name="Lilburn T.G."/>
            <person name="Beck B.J."/>
            <person name="De Vos P."/>
            <person name="Vandamme P."/>
            <person name="Eisen J.A."/>
            <person name="Garrity G."/>
            <person name="Hugenholtz P."/>
            <person name="Kyrpides N.C."/>
        </authorList>
    </citation>
    <scope>NUCLEOTIDE SEQUENCE [LARGE SCALE GENOMIC DNA]</scope>
    <source>
        <strain evidence="10 11">CGMCC 1.6844</strain>
    </source>
</reference>
<keyword evidence="4 6" id="KW-0697">Rotamase</keyword>
<dbReference type="Gene3D" id="3.10.50.40">
    <property type="match status" value="1"/>
</dbReference>
<name>A0A562KP81_9FLAO</name>
<proteinExistence type="inferred from homology"/>
<evidence type="ECO:0000256" key="4">
    <source>
        <dbReference type="ARBA" id="ARBA00023110"/>
    </source>
</evidence>
<accession>A0A562KP81</accession>
<dbReference type="Gene3D" id="2.40.100.10">
    <property type="entry name" value="Cyclophilin-like"/>
    <property type="match status" value="1"/>
</dbReference>
<evidence type="ECO:0000256" key="2">
    <source>
        <dbReference type="ARBA" id="ARBA00007365"/>
    </source>
</evidence>
<evidence type="ECO:0000256" key="1">
    <source>
        <dbReference type="ARBA" id="ARBA00000971"/>
    </source>
</evidence>
<dbReference type="Pfam" id="PF00160">
    <property type="entry name" value="Pro_isomerase"/>
    <property type="match status" value="1"/>
</dbReference>
<evidence type="ECO:0000256" key="6">
    <source>
        <dbReference type="PROSITE-ProRule" id="PRU00277"/>
    </source>
</evidence>